<dbReference type="InterPro" id="IPR000700">
    <property type="entry name" value="PAS-assoc_C"/>
</dbReference>
<evidence type="ECO:0000259" key="8">
    <source>
        <dbReference type="PROSITE" id="PS50109"/>
    </source>
</evidence>
<dbReference type="RefSeq" id="WP_283417558.1">
    <property type="nucleotide sequence ID" value="NZ_FXUO01000007.1"/>
</dbReference>
<dbReference type="CDD" id="cd00082">
    <property type="entry name" value="HisKA"/>
    <property type="match status" value="1"/>
</dbReference>
<dbReference type="InterPro" id="IPR036097">
    <property type="entry name" value="HisK_dim/P_sf"/>
</dbReference>
<dbReference type="InterPro" id="IPR005467">
    <property type="entry name" value="His_kinase_dom"/>
</dbReference>
<dbReference type="Gene3D" id="1.10.287.130">
    <property type="match status" value="1"/>
</dbReference>
<dbReference type="EMBL" id="FXUO01000007">
    <property type="protein sequence ID" value="SMP95495.1"/>
    <property type="molecule type" value="Genomic_DNA"/>
</dbReference>
<protein>
    <recommendedName>
        <fullName evidence="2">histidine kinase</fullName>
        <ecNumber evidence="2">2.7.13.3</ecNumber>
    </recommendedName>
</protein>
<dbReference type="Pfam" id="PF00512">
    <property type="entry name" value="HisKA"/>
    <property type="match status" value="1"/>
</dbReference>
<accession>A0ABY1R590</accession>
<dbReference type="SUPFAM" id="SSF55874">
    <property type="entry name" value="ATPase domain of HSP90 chaperone/DNA topoisomerase II/histidine kinase"/>
    <property type="match status" value="1"/>
</dbReference>
<keyword evidence="4" id="KW-0808">Transferase</keyword>
<dbReference type="SUPFAM" id="SSF47384">
    <property type="entry name" value="Homodimeric domain of signal transducing histidine kinase"/>
    <property type="match status" value="1"/>
</dbReference>
<feature type="domain" description="Histidine kinase" evidence="8">
    <location>
        <begin position="153"/>
        <end position="365"/>
    </location>
</feature>
<gene>
    <name evidence="11" type="ORF">SAMN05421679_107157</name>
</gene>
<feature type="domain" description="PAS" evidence="9">
    <location>
        <begin position="10"/>
        <end position="65"/>
    </location>
</feature>
<evidence type="ECO:0000259" key="9">
    <source>
        <dbReference type="PROSITE" id="PS50112"/>
    </source>
</evidence>
<dbReference type="PROSITE" id="PS50109">
    <property type="entry name" value="HIS_KIN"/>
    <property type="match status" value="1"/>
</dbReference>
<evidence type="ECO:0000256" key="6">
    <source>
        <dbReference type="ARBA" id="ARBA00023012"/>
    </source>
</evidence>
<evidence type="ECO:0000256" key="4">
    <source>
        <dbReference type="ARBA" id="ARBA00022679"/>
    </source>
</evidence>
<comment type="caution">
    <text evidence="11">The sequence shown here is derived from an EMBL/GenBank/DDBJ whole genome shotgun (WGS) entry which is preliminary data.</text>
</comment>
<dbReference type="PROSITE" id="PS50113">
    <property type="entry name" value="PAC"/>
    <property type="match status" value="1"/>
</dbReference>
<keyword evidence="7" id="KW-0175">Coiled coil</keyword>
<dbReference type="InterPro" id="IPR050736">
    <property type="entry name" value="Sensor_HK_Regulatory"/>
</dbReference>
<dbReference type="Gene3D" id="3.30.565.10">
    <property type="entry name" value="Histidine kinase-like ATPase, C-terminal domain"/>
    <property type="match status" value="1"/>
</dbReference>
<reference evidence="11 12" key="1">
    <citation type="submission" date="2017-05" db="EMBL/GenBank/DDBJ databases">
        <authorList>
            <person name="Varghese N."/>
            <person name="Submissions S."/>
        </authorList>
    </citation>
    <scope>NUCLEOTIDE SEQUENCE [LARGE SCALE GENOMIC DNA]</scope>
    <source>
        <strain evidence="11 12">DSM 18015</strain>
    </source>
</reference>
<keyword evidence="5" id="KW-0418">Kinase</keyword>
<keyword evidence="6" id="KW-0902">Two-component regulatory system</keyword>
<evidence type="ECO:0000256" key="1">
    <source>
        <dbReference type="ARBA" id="ARBA00000085"/>
    </source>
</evidence>
<name>A0ABY1R590_9FLAO</name>
<evidence type="ECO:0000259" key="10">
    <source>
        <dbReference type="PROSITE" id="PS50113"/>
    </source>
</evidence>
<dbReference type="SUPFAM" id="SSF55785">
    <property type="entry name" value="PYP-like sensor domain (PAS domain)"/>
    <property type="match status" value="1"/>
</dbReference>
<dbReference type="InterPro" id="IPR013767">
    <property type="entry name" value="PAS_fold"/>
</dbReference>
<keyword evidence="12" id="KW-1185">Reference proteome</keyword>
<dbReference type="Pfam" id="PF00989">
    <property type="entry name" value="PAS"/>
    <property type="match status" value="1"/>
</dbReference>
<feature type="domain" description="PAC" evidence="10">
    <location>
        <begin position="81"/>
        <end position="135"/>
    </location>
</feature>
<dbReference type="Pfam" id="PF02518">
    <property type="entry name" value="HATPase_c"/>
    <property type="match status" value="1"/>
</dbReference>
<dbReference type="EC" id="2.7.13.3" evidence="2"/>
<dbReference type="InterPro" id="IPR004358">
    <property type="entry name" value="Sig_transdc_His_kin-like_C"/>
</dbReference>
<dbReference type="Gene3D" id="3.30.450.20">
    <property type="entry name" value="PAS domain"/>
    <property type="match status" value="1"/>
</dbReference>
<sequence>MDIFNKSENKQALLNAIVMSSHDAIISKSLDGIITSWNTAAERMFGYLQDEAIGKHISLIIPADRLNEEDFIIGQIKAGKRVDHFETIRKTKDDRLFPISVTVSPVIDKNGNIIGASKIARDISERHNAQKEKAELLDRLKDLNKRKDEFIALASHELRTPLTSMDAYLQILSRNISDEKVKVFVEKALSQSKKINHLISDLLDVSKIESGKLILRPEEFDVKSLLEDTIELISDSNESFVITLHSDLESVMLFGDKYKIEQVIVNLLTNAVRYSNDNKNIEVSLKNDNDNILISVKDYGLGIDPDHFENIFSRFYQIHNSSNISGLGLGLYLCRQIISQHQGQIWVESEIGKGSTFWIKLPANIAIT</sequence>
<dbReference type="PROSITE" id="PS50112">
    <property type="entry name" value="PAS"/>
    <property type="match status" value="1"/>
</dbReference>
<dbReference type="InterPro" id="IPR000014">
    <property type="entry name" value="PAS"/>
</dbReference>
<dbReference type="CDD" id="cd00130">
    <property type="entry name" value="PAS"/>
    <property type="match status" value="1"/>
</dbReference>
<proteinExistence type="predicted"/>
<organism evidence="11 12">
    <name type="scientific">Epilithonimonas pallida</name>
    <dbReference type="NCBI Taxonomy" id="373671"/>
    <lineage>
        <taxon>Bacteria</taxon>
        <taxon>Pseudomonadati</taxon>
        <taxon>Bacteroidota</taxon>
        <taxon>Flavobacteriia</taxon>
        <taxon>Flavobacteriales</taxon>
        <taxon>Weeksellaceae</taxon>
        <taxon>Chryseobacterium group</taxon>
        <taxon>Epilithonimonas</taxon>
    </lineage>
</organism>
<dbReference type="InterPro" id="IPR003661">
    <property type="entry name" value="HisK_dim/P_dom"/>
</dbReference>
<evidence type="ECO:0000256" key="5">
    <source>
        <dbReference type="ARBA" id="ARBA00022777"/>
    </source>
</evidence>
<dbReference type="PANTHER" id="PTHR43711">
    <property type="entry name" value="TWO-COMPONENT HISTIDINE KINASE"/>
    <property type="match status" value="1"/>
</dbReference>
<dbReference type="Proteomes" id="UP001158050">
    <property type="component" value="Unassembled WGS sequence"/>
</dbReference>
<dbReference type="InterPro" id="IPR003594">
    <property type="entry name" value="HATPase_dom"/>
</dbReference>
<evidence type="ECO:0000256" key="3">
    <source>
        <dbReference type="ARBA" id="ARBA00022553"/>
    </source>
</evidence>
<evidence type="ECO:0000313" key="12">
    <source>
        <dbReference type="Proteomes" id="UP001158050"/>
    </source>
</evidence>
<dbReference type="InterPro" id="IPR035965">
    <property type="entry name" value="PAS-like_dom_sf"/>
</dbReference>
<dbReference type="PANTHER" id="PTHR43711:SF26">
    <property type="entry name" value="SENSOR HISTIDINE KINASE RCSC"/>
    <property type="match status" value="1"/>
</dbReference>
<evidence type="ECO:0000256" key="2">
    <source>
        <dbReference type="ARBA" id="ARBA00012438"/>
    </source>
</evidence>
<comment type="catalytic activity">
    <reaction evidence="1">
        <text>ATP + protein L-histidine = ADP + protein N-phospho-L-histidine.</text>
        <dbReference type="EC" id="2.7.13.3"/>
    </reaction>
</comment>
<evidence type="ECO:0000256" key="7">
    <source>
        <dbReference type="SAM" id="Coils"/>
    </source>
</evidence>
<dbReference type="SMART" id="SM00388">
    <property type="entry name" value="HisKA"/>
    <property type="match status" value="1"/>
</dbReference>
<feature type="coiled-coil region" evidence="7">
    <location>
        <begin position="126"/>
        <end position="153"/>
    </location>
</feature>
<dbReference type="InterPro" id="IPR001610">
    <property type="entry name" value="PAC"/>
</dbReference>
<dbReference type="InterPro" id="IPR036890">
    <property type="entry name" value="HATPase_C_sf"/>
</dbReference>
<dbReference type="SMART" id="SM00086">
    <property type="entry name" value="PAC"/>
    <property type="match status" value="1"/>
</dbReference>
<dbReference type="CDD" id="cd00075">
    <property type="entry name" value="HATPase"/>
    <property type="match status" value="1"/>
</dbReference>
<dbReference type="SMART" id="SM00387">
    <property type="entry name" value="HATPase_c"/>
    <property type="match status" value="1"/>
</dbReference>
<dbReference type="PRINTS" id="PR00344">
    <property type="entry name" value="BCTRLSENSOR"/>
</dbReference>
<keyword evidence="3" id="KW-0597">Phosphoprotein</keyword>
<evidence type="ECO:0000313" key="11">
    <source>
        <dbReference type="EMBL" id="SMP95495.1"/>
    </source>
</evidence>
<dbReference type="NCBIfam" id="TIGR00229">
    <property type="entry name" value="sensory_box"/>
    <property type="match status" value="1"/>
</dbReference>
<dbReference type="SMART" id="SM00091">
    <property type="entry name" value="PAS"/>
    <property type="match status" value="1"/>
</dbReference>